<proteinExistence type="predicted"/>
<dbReference type="Proteomes" id="UP000287502">
    <property type="component" value="Chromosome"/>
</dbReference>
<dbReference type="AlphaFoldDB" id="A0A410JYT8"/>
<dbReference type="RefSeq" id="WP_128466521.1">
    <property type="nucleotide sequence ID" value="NZ_CP035108.1"/>
</dbReference>
<dbReference type="KEGG" id="gtl:EP073_07420"/>
<organism evidence="1 2">
    <name type="scientific">Geovibrio thiophilus</name>
    <dbReference type="NCBI Taxonomy" id="139438"/>
    <lineage>
        <taxon>Bacteria</taxon>
        <taxon>Pseudomonadati</taxon>
        <taxon>Deferribacterota</taxon>
        <taxon>Deferribacteres</taxon>
        <taxon>Deferribacterales</taxon>
        <taxon>Geovibrionaceae</taxon>
        <taxon>Geovibrio</taxon>
    </lineage>
</organism>
<protein>
    <submittedName>
        <fullName evidence="1">Ribonuclease Z</fullName>
    </submittedName>
</protein>
<accession>A0A410JYT8</accession>
<name>A0A410JYT8_9BACT</name>
<dbReference type="PANTHER" id="PTHR46018:SF7">
    <property type="entry name" value="RIBONUCLEASE Z"/>
    <property type="match status" value="1"/>
</dbReference>
<reference evidence="1 2" key="1">
    <citation type="submission" date="2019-01" db="EMBL/GenBank/DDBJ databases">
        <title>Geovibrio thiophilus DSM 11263, complete genome.</title>
        <authorList>
            <person name="Spring S."/>
            <person name="Bunk B."/>
            <person name="Sproer C."/>
        </authorList>
    </citation>
    <scope>NUCLEOTIDE SEQUENCE [LARGE SCALE GENOMIC DNA]</scope>
    <source>
        <strain evidence="1 2">DSM 11263</strain>
    </source>
</reference>
<dbReference type="InterPro" id="IPR036866">
    <property type="entry name" value="RibonucZ/Hydroxyglut_hydro"/>
</dbReference>
<keyword evidence="2" id="KW-1185">Reference proteome</keyword>
<dbReference type="PANTHER" id="PTHR46018">
    <property type="entry name" value="ZINC PHOSPHODIESTERASE ELAC PROTEIN 1"/>
    <property type="match status" value="1"/>
</dbReference>
<dbReference type="EMBL" id="CP035108">
    <property type="protein sequence ID" value="QAR33235.1"/>
    <property type="molecule type" value="Genomic_DNA"/>
</dbReference>
<dbReference type="Gene3D" id="3.60.15.10">
    <property type="entry name" value="Ribonuclease Z/Hydroxyacylglutathione hydrolase-like"/>
    <property type="match status" value="1"/>
</dbReference>
<evidence type="ECO:0000313" key="2">
    <source>
        <dbReference type="Proteomes" id="UP000287502"/>
    </source>
</evidence>
<dbReference type="SUPFAM" id="SSF56281">
    <property type="entry name" value="Metallo-hydrolase/oxidoreductase"/>
    <property type="match status" value="1"/>
</dbReference>
<dbReference type="GO" id="GO:0042781">
    <property type="term" value="F:3'-tRNA processing endoribonuclease activity"/>
    <property type="evidence" value="ECO:0007669"/>
    <property type="project" value="TreeGrafter"/>
</dbReference>
<gene>
    <name evidence="1" type="ORF">EP073_07420</name>
</gene>
<sequence>MKNNFSVVQVNSPFEDTAFFVRNIYKKNAFLLDCGKIGSLTNQEVLSIYDIFISHTHIDHFYGFDRILRGSLMAEKTIRIFGPPGIIKNVRGKLDSYTWNLIKSYAINFDVIELSETRLHKRALFMAENGFEGIYSEILHDDIDLGEGFTFDFVFFEHRVTSVGYRIKEKPLISADGELMEKSGFRPGKWVGQLKKKVENGYPHDETIDVQTADGFVSVTVSELEAKFITKHYPQDITFVTDIAPSYSNYLKAIEFAKGAKSLLIEGVFMKEDILHAIDKQHLTLDLAKTIYARSGAEKVRFFHFAPRYDRDRGPFLKRLYDGFDGEILEVEVR</sequence>
<evidence type="ECO:0000313" key="1">
    <source>
        <dbReference type="EMBL" id="QAR33235.1"/>
    </source>
</evidence>
<dbReference type="OrthoDB" id="9800940at2"/>